<evidence type="ECO:0000313" key="2">
    <source>
        <dbReference type="EMBL" id="RPB11757.1"/>
    </source>
</evidence>
<dbReference type="EMBL" id="ML119133">
    <property type="protein sequence ID" value="RPB11757.1"/>
    <property type="molecule type" value="Genomic_DNA"/>
</dbReference>
<feature type="compositionally biased region" description="Low complexity" evidence="1">
    <location>
        <begin position="108"/>
        <end position="121"/>
    </location>
</feature>
<dbReference type="Proteomes" id="UP000277580">
    <property type="component" value="Unassembled WGS sequence"/>
</dbReference>
<proteinExistence type="predicted"/>
<gene>
    <name evidence="2" type="ORF">P167DRAFT_186824</name>
</gene>
<evidence type="ECO:0000313" key="3">
    <source>
        <dbReference type="Proteomes" id="UP000277580"/>
    </source>
</evidence>
<organism evidence="2 3">
    <name type="scientific">Morchella conica CCBAS932</name>
    <dbReference type="NCBI Taxonomy" id="1392247"/>
    <lineage>
        <taxon>Eukaryota</taxon>
        <taxon>Fungi</taxon>
        <taxon>Dikarya</taxon>
        <taxon>Ascomycota</taxon>
        <taxon>Pezizomycotina</taxon>
        <taxon>Pezizomycetes</taxon>
        <taxon>Pezizales</taxon>
        <taxon>Morchellaceae</taxon>
        <taxon>Morchella</taxon>
    </lineage>
</organism>
<feature type="region of interest" description="Disordered" evidence="1">
    <location>
        <begin position="99"/>
        <end position="213"/>
    </location>
</feature>
<dbReference type="InParanoid" id="A0A3N4KMG2"/>
<reference evidence="2 3" key="1">
    <citation type="journal article" date="2018" name="Nat. Ecol. Evol.">
        <title>Pezizomycetes genomes reveal the molecular basis of ectomycorrhizal truffle lifestyle.</title>
        <authorList>
            <person name="Murat C."/>
            <person name="Payen T."/>
            <person name="Noel B."/>
            <person name="Kuo A."/>
            <person name="Morin E."/>
            <person name="Chen J."/>
            <person name="Kohler A."/>
            <person name="Krizsan K."/>
            <person name="Balestrini R."/>
            <person name="Da Silva C."/>
            <person name="Montanini B."/>
            <person name="Hainaut M."/>
            <person name="Levati E."/>
            <person name="Barry K.W."/>
            <person name="Belfiori B."/>
            <person name="Cichocki N."/>
            <person name="Clum A."/>
            <person name="Dockter R.B."/>
            <person name="Fauchery L."/>
            <person name="Guy J."/>
            <person name="Iotti M."/>
            <person name="Le Tacon F."/>
            <person name="Lindquist E.A."/>
            <person name="Lipzen A."/>
            <person name="Malagnac F."/>
            <person name="Mello A."/>
            <person name="Molinier V."/>
            <person name="Miyauchi S."/>
            <person name="Poulain J."/>
            <person name="Riccioni C."/>
            <person name="Rubini A."/>
            <person name="Sitrit Y."/>
            <person name="Splivallo R."/>
            <person name="Traeger S."/>
            <person name="Wang M."/>
            <person name="Zifcakova L."/>
            <person name="Wipf D."/>
            <person name="Zambonelli A."/>
            <person name="Paolocci F."/>
            <person name="Nowrousian M."/>
            <person name="Ottonello S."/>
            <person name="Baldrian P."/>
            <person name="Spatafora J.W."/>
            <person name="Henrissat B."/>
            <person name="Nagy L.G."/>
            <person name="Aury J.M."/>
            <person name="Wincker P."/>
            <person name="Grigoriev I.V."/>
            <person name="Bonfante P."/>
            <person name="Martin F.M."/>
        </authorList>
    </citation>
    <scope>NUCLEOTIDE SEQUENCE [LARGE SCALE GENOMIC DNA]</scope>
    <source>
        <strain evidence="2 3">CCBAS932</strain>
    </source>
</reference>
<keyword evidence="3" id="KW-1185">Reference proteome</keyword>
<feature type="compositionally biased region" description="Low complexity" evidence="1">
    <location>
        <begin position="195"/>
        <end position="210"/>
    </location>
</feature>
<dbReference type="OrthoDB" id="5333233at2759"/>
<accession>A0A3N4KMG2</accession>
<feature type="compositionally biased region" description="Basic residues" evidence="1">
    <location>
        <begin position="149"/>
        <end position="167"/>
    </location>
</feature>
<protein>
    <recommendedName>
        <fullName evidence="4">PB1 domain-containing protein</fullName>
    </recommendedName>
</protein>
<evidence type="ECO:0008006" key="4">
    <source>
        <dbReference type="Google" id="ProtNLM"/>
    </source>
</evidence>
<evidence type="ECO:0000256" key="1">
    <source>
        <dbReference type="SAM" id="MobiDB-lite"/>
    </source>
</evidence>
<name>A0A3N4KMG2_9PEZI</name>
<dbReference type="AlphaFoldDB" id="A0A3N4KMG2"/>
<sequence length="320" mass="34945">MVVPWRFRSDGCKFSEEDWECLRTTIIRSLHLNSVGFGGPLAHGTEWDDWFENLLYAGGIGEKYWGESRGREWIFPRDRTAIQTVLRAQIVEMAGVERSKLKVGKAAETPNPENETVNPPTGAILENESKGCGVVASSSSALADPQRRGPGRPKKKSQTPGARSKKHIAIEENNLDSVKRSRVSKGEGTEIAKASENISNSTSDNNTSHNGASLAKALGSPAITPTPISGNPGLVFETRLANSQKAKFIYANDTPSLSLFFEKVREKFQLKKEQKIDSIEVEIGTKVFVVDLDEERDWMSVIGAAEKTCNTGIGVVVGVV</sequence>